<dbReference type="AlphaFoldDB" id="A0A9E7I1F2"/>
<organism evidence="2 3">
    <name type="scientific">Musa troglodytarum</name>
    <name type="common">fe'i banana</name>
    <dbReference type="NCBI Taxonomy" id="320322"/>
    <lineage>
        <taxon>Eukaryota</taxon>
        <taxon>Viridiplantae</taxon>
        <taxon>Streptophyta</taxon>
        <taxon>Embryophyta</taxon>
        <taxon>Tracheophyta</taxon>
        <taxon>Spermatophyta</taxon>
        <taxon>Magnoliopsida</taxon>
        <taxon>Liliopsida</taxon>
        <taxon>Zingiberales</taxon>
        <taxon>Musaceae</taxon>
        <taxon>Musa</taxon>
    </lineage>
</organism>
<keyword evidence="3" id="KW-1185">Reference proteome</keyword>
<name>A0A9E7I1F2_9LILI</name>
<evidence type="ECO:0000313" key="3">
    <source>
        <dbReference type="Proteomes" id="UP001055439"/>
    </source>
</evidence>
<feature type="compositionally biased region" description="Basic and acidic residues" evidence="1">
    <location>
        <begin position="7"/>
        <end position="23"/>
    </location>
</feature>
<evidence type="ECO:0000313" key="2">
    <source>
        <dbReference type="EMBL" id="URE39348.1"/>
    </source>
</evidence>
<protein>
    <submittedName>
        <fullName evidence="2">Uncharacterized protein</fullName>
    </submittedName>
</protein>
<feature type="region of interest" description="Disordered" evidence="1">
    <location>
        <begin position="1"/>
        <end position="36"/>
    </location>
</feature>
<proteinExistence type="predicted"/>
<dbReference type="Proteomes" id="UP001055439">
    <property type="component" value="Chromosome 8"/>
</dbReference>
<gene>
    <name evidence="2" type="ORF">MUK42_16532</name>
</gene>
<evidence type="ECO:0000256" key="1">
    <source>
        <dbReference type="SAM" id="MobiDB-lite"/>
    </source>
</evidence>
<sequence>MPTAEPKMPRDGHALGITREVKSSTEANGCTDNKKKEEGFRTSTAIAMAAVGRWRRGGAIPNLSATTRRDKTIRRIDGRKKPKKPIKTRERERERFRLGVSIYIDILRSICCTFESPATMM</sequence>
<accession>A0A9E7I1F2</accession>
<reference evidence="2" key="1">
    <citation type="submission" date="2022-05" db="EMBL/GenBank/DDBJ databases">
        <title>The Musa troglodytarum L. genome provides insights into the mechanism of non-climacteric behaviour and enrichment of carotenoids.</title>
        <authorList>
            <person name="Wang J."/>
        </authorList>
    </citation>
    <scope>NUCLEOTIDE SEQUENCE</scope>
    <source>
        <tissue evidence="2">Leaf</tissue>
    </source>
</reference>
<dbReference type="EMBL" id="CP097510">
    <property type="protein sequence ID" value="URE39348.1"/>
    <property type="molecule type" value="Genomic_DNA"/>
</dbReference>